<dbReference type="RefSeq" id="WP_066387907.1">
    <property type="nucleotide sequence ID" value="NZ_CP036246.2"/>
</dbReference>
<name>A0A5C2HFR5_9BACT</name>
<accession>A0A5C2HFR5</accession>
<feature type="domain" description="Outer membrane protein beta-barrel" evidence="3">
    <location>
        <begin position="12"/>
        <end position="199"/>
    </location>
</feature>
<reference evidence="4 5" key="2">
    <citation type="submission" date="2019-09" db="EMBL/GenBank/DDBJ databases">
        <title>Taxonomic note: a critical rebuttal of the proposed division of the genus Arcobacter into six genera, emended descriptions of Arcobacter anaerophilus and the genus Arcobacter, and an assessment of genus-level boundaries for Epsilonproteobacteria using in silico genomic comparator tools.</title>
        <authorList>
            <person name="On S.L.W."/>
            <person name="Miller W.G."/>
            <person name="Biggs P."/>
            <person name="Cornelius A."/>
            <person name="Vandamme P."/>
        </authorList>
    </citation>
    <scope>NUCLEOTIDE SEQUENCE [LARGE SCALE GENOMIC DNA]</scope>
    <source>
        <strain evidence="4 5">CCUG 56899</strain>
    </source>
</reference>
<dbReference type="SUPFAM" id="SSF56925">
    <property type="entry name" value="OMPA-like"/>
    <property type="match status" value="1"/>
</dbReference>
<evidence type="ECO:0000313" key="5">
    <source>
        <dbReference type="Proteomes" id="UP000322644"/>
    </source>
</evidence>
<sequence length="199" mass="22021">MKKISTVVAGLILTSSSMMAMDIEYFVGAGAERTKSNLELKADDGNDSSNQFDTALKIKAGIILDKIHRAYISYSKPSENWSYSEPGFSEGGKKSITQVLINYDYLLPITEDFRIGGGVHLGLSKVEHKYSNSDNESAKFSDNGLAYGVQIAAIYDITKNVEFELGLGHTRYTAEMKYDDAKEKLKYTTSAYAGLNFKF</sequence>
<feature type="chain" id="PRO_5023056595" evidence="2">
    <location>
        <begin position="21"/>
        <end position="199"/>
    </location>
</feature>
<dbReference type="EMBL" id="CP036246">
    <property type="protein sequence ID" value="QEP39962.1"/>
    <property type="molecule type" value="Genomic_DNA"/>
</dbReference>
<dbReference type="Pfam" id="PF13505">
    <property type="entry name" value="OMP_b-brl"/>
    <property type="match status" value="1"/>
</dbReference>
<dbReference type="KEGG" id="apoc:APORC_0332"/>
<evidence type="ECO:0000256" key="1">
    <source>
        <dbReference type="ARBA" id="ARBA00022729"/>
    </source>
</evidence>
<protein>
    <submittedName>
        <fullName evidence="4">Porin family protein</fullName>
    </submittedName>
</protein>
<dbReference type="AlphaFoldDB" id="A0A5C2HFR5"/>
<dbReference type="Gene3D" id="2.40.160.20">
    <property type="match status" value="1"/>
</dbReference>
<proteinExistence type="predicted"/>
<dbReference type="Proteomes" id="UP000322644">
    <property type="component" value="Chromosome"/>
</dbReference>
<dbReference type="InterPro" id="IPR027385">
    <property type="entry name" value="Beta-barrel_OMP"/>
</dbReference>
<gene>
    <name evidence="4" type="ORF">APORC_0332</name>
</gene>
<keyword evidence="1 2" id="KW-0732">Signal</keyword>
<dbReference type="InterPro" id="IPR011250">
    <property type="entry name" value="OMP/PagP_B-barrel"/>
</dbReference>
<reference evidence="4 5" key="1">
    <citation type="submission" date="2019-09" db="EMBL/GenBank/DDBJ databases">
        <title>Complete genome sequencing of four Arcobacter species reveals a diverse suite of mobile elements.</title>
        <authorList>
            <person name="Miller W.G."/>
            <person name="Yee E."/>
            <person name="Bono J.L."/>
        </authorList>
    </citation>
    <scope>NUCLEOTIDE SEQUENCE [LARGE SCALE GENOMIC DNA]</scope>
    <source>
        <strain evidence="4 5">CCUG 56899</strain>
    </source>
</reference>
<evidence type="ECO:0000259" key="3">
    <source>
        <dbReference type="Pfam" id="PF13505"/>
    </source>
</evidence>
<feature type="signal peptide" evidence="2">
    <location>
        <begin position="1"/>
        <end position="20"/>
    </location>
</feature>
<evidence type="ECO:0000313" key="4">
    <source>
        <dbReference type="EMBL" id="QEP39962.1"/>
    </source>
</evidence>
<organism evidence="4 5">
    <name type="scientific">Arcobacter porcinus</name>
    <dbReference type="NCBI Taxonomy" id="1935204"/>
    <lineage>
        <taxon>Bacteria</taxon>
        <taxon>Pseudomonadati</taxon>
        <taxon>Campylobacterota</taxon>
        <taxon>Epsilonproteobacteria</taxon>
        <taxon>Campylobacterales</taxon>
        <taxon>Arcobacteraceae</taxon>
        <taxon>Arcobacter</taxon>
    </lineage>
</organism>
<evidence type="ECO:0000256" key="2">
    <source>
        <dbReference type="SAM" id="SignalP"/>
    </source>
</evidence>